<evidence type="ECO:0000259" key="8">
    <source>
        <dbReference type="SMART" id="SM01332"/>
    </source>
</evidence>
<dbReference type="GO" id="GO:0016538">
    <property type="term" value="F:cyclin-dependent protein serine/threonine kinase regulator activity"/>
    <property type="evidence" value="ECO:0000318"/>
    <property type="project" value="GO_Central"/>
</dbReference>
<gene>
    <name evidence="9" type="ORF">LSAT_V11C600338010</name>
</gene>
<protein>
    <recommendedName>
        <fullName evidence="11">Cyclin N-terminal domain-containing protein</fullName>
    </recommendedName>
</protein>
<dbReference type="SMART" id="SM00385">
    <property type="entry name" value="CYCLIN"/>
    <property type="match status" value="1"/>
</dbReference>
<evidence type="ECO:0000313" key="10">
    <source>
        <dbReference type="Proteomes" id="UP000235145"/>
    </source>
</evidence>
<evidence type="ECO:0000256" key="6">
    <source>
        <dbReference type="SAM" id="MobiDB-lite"/>
    </source>
</evidence>
<evidence type="ECO:0000313" key="9">
    <source>
        <dbReference type="EMBL" id="KAJ0201012.1"/>
    </source>
</evidence>
<organism evidence="9 10">
    <name type="scientific">Lactuca sativa</name>
    <name type="common">Garden lettuce</name>
    <dbReference type="NCBI Taxonomy" id="4236"/>
    <lineage>
        <taxon>Eukaryota</taxon>
        <taxon>Viridiplantae</taxon>
        <taxon>Streptophyta</taxon>
        <taxon>Embryophyta</taxon>
        <taxon>Tracheophyta</taxon>
        <taxon>Spermatophyta</taxon>
        <taxon>Magnoliopsida</taxon>
        <taxon>eudicotyledons</taxon>
        <taxon>Gunneridae</taxon>
        <taxon>Pentapetalae</taxon>
        <taxon>asterids</taxon>
        <taxon>campanulids</taxon>
        <taxon>Asterales</taxon>
        <taxon>Asteraceae</taxon>
        <taxon>Cichorioideae</taxon>
        <taxon>Cichorieae</taxon>
        <taxon>Lactucinae</taxon>
        <taxon>Lactuca</taxon>
    </lineage>
</organism>
<dbReference type="Pfam" id="PF02984">
    <property type="entry name" value="Cyclin_C"/>
    <property type="match status" value="1"/>
</dbReference>
<accession>A0A9R1V9S5</accession>
<dbReference type="SUPFAM" id="SSF47954">
    <property type="entry name" value="Cyclin-like"/>
    <property type="match status" value="2"/>
</dbReference>
<evidence type="ECO:0000256" key="3">
    <source>
        <dbReference type="ARBA" id="ARBA00023127"/>
    </source>
</evidence>
<proteinExistence type="inferred from homology"/>
<dbReference type="InterPro" id="IPR039361">
    <property type="entry name" value="Cyclin"/>
</dbReference>
<keyword evidence="4" id="KW-0131">Cell cycle</keyword>
<dbReference type="InterPro" id="IPR013763">
    <property type="entry name" value="Cyclin-like_dom"/>
</dbReference>
<dbReference type="OrthoDB" id="5590282at2759"/>
<keyword evidence="2" id="KW-0132">Cell division</keyword>
<dbReference type="PROSITE" id="PS00292">
    <property type="entry name" value="CYCLINS"/>
    <property type="match status" value="1"/>
</dbReference>
<feature type="domain" description="Cyclin-like" evidence="7">
    <location>
        <begin position="104"/>
        <end position="192"/>
    </location>
</feature>
<evidence type="ECO:0008006" key="11">
    <source>
        <dbReference type="Google" id="ProtNLM"/>
    </source>
</evidence>
<name>A0A9R1V9S5_LACSA</name>
<dbReference type="Gene3D" id="1.10.472.10">
    <property type="entry name" value="Cyclin-like"/>
    <property type="match status" value="2"/>
</dbReference>
<dbReference type="InterPro" id="IPR006671">
    <property type="entry name" value="Cyclin_N"/>
</dbReference>
<dbReference type="CDD" id="cd20544">
    <property type="entry name" value="CYCLIN_AtCycD-like_rpt2"/>
    <property type="match status" value="1"/>
</dbReference>
<feature type="compositionally biased region" description="Basic and acidic residues" evidence="6">
    <location>
        <begin position="333"/>
        <end position="342"/>
    </location>
</feature>
<evidence type="ECO:0000256" key="5">
    <source>
        <dbReference type="RuleBase" id="RU000383"/>
    </source>
</evidence>
<dbReference type="Gramene" id="rna-gnl|WGS:NBSK|LSAT_6X104761_mrna">
    <property type="protein sequence ID" value="cds-PLY95559.1"/>
    <property type="gene ID" value="gene-LSAT_6X104761"/>
</dbReference>
<comment type="similarity">
    <text evidence="1">Belongs to the cyclin family. Cyclin D subfamily.</text>
</comment>
<evidence type="ECO:0000256" key="2">
    <source>
        <dbReference type="ARBA" id="ARBA00022618"/>
    </source>
</evidence>
<dbReference type="GO" id="GO:0005737">
    <property type="term" value="C:cytoplasm"/>
    <property type="evidence" value="ECO:0000318"/>
    <property type="project" value="GO_Central"/>
</dbReference>
<dbReference type="FunFam" id="1.10.472.10:FF:000040">
    <property type="entry name" value="D6-type cyclin"/>
    <property type="match status" value="1"/>
</dbReference>
<dbReference type="GO" id="GO:0005634">
    <property type="term" value="C:nucleus"/>
    <property type="evidence" value="ECO:0000318"/>
    <property type="project" value="GO_Central"/>
</dbReference>
<dbReference type="CDD" id="cd20543">
    <property type="entry name" value="CYCLIN_AtCycD-like_rpt1"/>
    <property type="match status" value="1"/>
</dbReference>
<dbReference type="SMART" id="SM01332">
    <property type="entry name" value="Cyclin_C"/>
    <property type="match status" value="1"/>
</dbReference>
<dbReference type="AlphaFoldDB" id="A0A9R1V9S5"/>
<reference evidence="9 10" key="1">
    <citation type="journal article" date="2017" name="Nat. Commun.">
        <title>Genome assembly with in vitro proximity ligation data and whole-genome triplication in lettuce.</title>
        <authorList>
            <person name="Reyes-Chin-Wo S."/>
            <person name="Wang Z."/>
            <person name="Yang X."/>
            <person name="Kozik A."/>
            <person name="Arikit S."/>
            <person name="Song C."/>
            <person name="Xia L."/>
            <person name="Froenicke L."/>
            <person name="Lavelle D.O."/>
            <person name="Truco M.J."/>
            <person name="Xia R."/>
            <person name="Zhu S."/>
            <person name="Xu C."/>
            <person name="Xu H."/>
            <person name="Xu X."/>
            <person name="Cox K."/>
            <person name="Korf I."/>
            <person name="Meyers B.C."/>
            <person name="Michelmore R.W."/>
        </authorList>
    </citation>
    <scope>NUCLEOTIDE SEQUENCE [LARGE SCALE GENOMIC DNA]</scope>
    <source>
        <strain evidence="10">cv. Salinas</strain>
        <tissue evidence="9">Seedlings</tissue>
    </source>
</reference>
<dbReference type="GO" id="GO:0000082">
    <property type="term" value="P:G1/S transition of mitotic cell cycle"/>
    <property type="evidence" value="ECO:0000318"/>
    <property type="project" value="GO_Central"/>
</dbReference>
<dbReference type="Proteomes" id="UP000235145">
    <property type="component" value="Unassembled WGS sequence"/>
</dbReference>
<dbReference type="InterPro" id="IPR048258">
    <property type="entry name" value="Cyclins_cyclin-box"/>
</dbReference>
<dbReference type="FunFam" id="1.10.472.10:FF:000034">
    <property type="entry name" value="D2/4-type cyclin"/>
    <property type="match status" value="1"/>
</dbReference>
<dbReference type="Pfam" id="PF00134">
    <property type="entry name" value="Cyclin_N"/>
    <property type="match status" value="1"/>
</dbReference>
<keyword evidence="10" id="KW-1185">Reference proteome</keyword>
<feature type="domain" description="Cyclin C-terminal" evidence="8">
    <location>
        <begin position="201"/>
        <end position="314"/>
    </location>
</feature>
<dbReference type="PANTHER" id="PTHR10177">
    <property type="entry name" value="CYCLINS"/>
    <property type="match status" value="1"/>
</dbReference>
<dbReference type="InterPro" id="IPR004367">
    <property type="entry name" value="Cyclin_C-dom"/>
</dbReference>
<evidence type="ECO:0000256" key="1">
    <source>
        <dbReference type="ARBA" id="ARBA00009065"/>
    </source>
</evidence>
<keyword evidence="3 5" id="KW-0195">Cyclin</keyword>
<evidence type="ECO:0000256" key="4">
    <source>
        <dbReference type="ARBA" id="ARBA00023306"/>
    </source>
</evidence>
<dbReference type="InterPro" id="IPR036915">
    <property type="entry name" value="Cyclin-like_sf"/>
</dbReference>
<feature type="region of interest" description="Disordered" evidence="6">
    <location>
        <begin position="317"/>
        <end position="342"/>
    </location>
</feature>
<comment type="caution">
    <text evidence="9">The sequence shown here is derived from an EMBL/GenBank/DDBJ whole genome shotgun (WGS) entry which is preliminary data.</text>
</comment>
<dbReference type="EMBL" id="NBSK02000006">
    <property type="protein sequence ID" value="KAJ0201012.1"/>
    <property type="molecule type" value="Genomic_DNA"/>
</dbReference>
<dbReference type="GO" id="GO:0051301">
    <property type="term" value="P:cell division"/>
    <property type="evidence" value="ECO:0007669"/>
    <property type="project" value="UniProtKB-KW"/>
</dbReference>
<dbReference type="GO" id="GO:0000307">
    <property type="term" value="C:cyclin-dependent protein kinase holoenzyme complex"/>
    <property type="evidence" value="ECO:0000318"/>
    <property type="project" value="GO_Central"/>
</dbReference>
<sequence>MADCLLSSLLCAEDNDSLCYEYDDNHKNVDDKFWGHGNHLNINQNQPSIKNHDAEDSVLDFPLQSDECLSVLYKKESEQFVGLDYLMKLRNGNLDFVARQQAVDWIKKVHAHFNFGPLCAYLSINYLDRFLAVYEFPKDKAWMMQLLSVACLSLASKMEETEVPLILDLQVCESRFVFEAKTIQKMELLVLTTLKWRMQTVTPFSFVDAFIGKLDCDQPISRSLISRSTQLILCFTNGIDFLEFKPSEIAAGVAVAVVGQTQISALFQHVQKERILKCVELVNELSGGCTKSIKSGTVPRSPIGVLEASSCLSYNKSDDSGIESTTSKRRKLNDRTPSHLEL</sequence>
<evidence type="ECO:0000259" key="7">
    <source>
        <dbReference type="SMART" id="SM00385"/>
    </source>
</evidence>